<evidence type="ECO:0000256" key="6">
    <source>
        <dbReference type="ARBA" id="ARBA00023002"/>
    </source>
</evidence>
<evidence type="ECO:0000259" key="10">
    <source>
        <dbReference type="Pfam" id="PF02770"/>
    </source>
</evidence>
<dbReference type="InterPro" id="IPR050741">
    <property type="entry name" value="Acyl-CoA_dehydrogenase"/>
</dbReference>
<organism evidence="12 13">
    <name type="scientific">Streptomyces cellulosae</name>
    <dbReference type="NCBI Taxonomy" id="1968"/>
    <lineage>
        <taxon>Bacteria</taxon>
        <taxon>Bacillati</taxon>
        <taxon>Actinomycetota</taxon>
        <taxon>Actinomycetes</taxon>
        <taxon>Kitasatosporales</taxon>
        <taxon>Streptomycetaceae</taxon>
        <taxon>Streptomyces</taxon>
    </lineage>
</organism>
<dbReference type="InterPro" id="IPR037069">
    <property type="entry name" value="AcylCoA_DH/ox_N_sf"/>
</dbReference>
<keyword evidence="4 7" id="KW-0285">Flavoprotein</keyword>
<dbReference type="InterPro" id="IPR036250">
    <property type="entry name" value="AcylCo_DH-like_C"/>
</dbReference>
<feature type="domain" description="Acyl-CoA dehydrogenase/oxidase C-terminal" evidence="9">
    <location>
        <begin position="245"/>
        <end position="394"/>
    </location>
</feature>
<evidence type="ECO:0000256" key="7">
    <source>
        <dbReference type="RuleBase" id="RU362125"/>
    </source>
</evidence>
<keyword evidence="13" id="KW-1185">Reference proteome</keyword>
<dbReference type="InterPro" id="IPR013786">
    <property type="entry name" value="AcylCoA_DH/ox_N"/>
</dbReference>
<dbReference type="Pfam" id="PF00441">
    <property type="entry name" value="Acyl-CoA_dh_1"/>
    <property type="match status" value="1"/>
</dbReference>
<dbReference type="PANTHER" id="PTHR48083:SF13">
    <property type="entry name" value="ACYL-COA DEHYDROGENASE FAMILY MEMBER 11"/>
    <property type="match status" value="1"/>
</dbReference>
<dbReference type="Gene3D" id="1.10.540.10">
    <property type="entry name" value="Acyl-CoA dehydrogenase/oxidase, N-terminal domain"/>
    <property type="match status" value="1"/>
</dbReference>
<comment type="subunit">
    <text evidence="3">Homodimer.</text>
</comment>
<feature type="region of interest" description="Disordered" evidence="8">
    <location>
        <begin position="399"/>
        <end position="424"/>
    </location>
</feature>
<gene>
    <name evidence="12" type="ORF">ACIA8P_12990</name>
</gene>
<comment type="cofactor">
    <cofactor evidence="1 7">
        <name>FAD</name>
        <dbReference type="ChEBI" id="CHEBI:57692"/>
    </cofactor>
</comment>
<evidence type="ECO:0000256" key="5">
    <source>
        <dbReference type="ARBA" id="ARBA00022827"/>
    </source>
</evidence>
<evidence type="ECO:0000256" key="8">
    <source>
        <dbReference type="SAM" id="MobiDB-lite"/>
    </source>
</evidence>
<name>A0ABW7Y0W7_STRCE</name>
<dbReference type="InterPro" id="IPR046373">
    <property type="entry name" value="Acyl-CoA_Oxase/DH_mid-dom_sf"/>
</dbReference>
<feature type="domain" description="Acyl-CoA oxidase/dehydrogenase middle" evidence="10">
    <location>
        <begin position="133"/>
        <end position="233"/>
    </location>
</feature>
<evidence type="ECO:0000256" key="2">
    <source>
        <dbReference type="ARBA" id="ARBA00009347"/>
    </source>
</evidence>
<evidence type="ECO:0000256" key="3">
    <source>
        <dbReference type="ARBA" id="ARBA00011738"/>
    </source>
</evidence>
<sequence length="424" mass="47174">MDFGFSPRASELQDRMRSFMEQHVFPAEAVYDRQLAEADDPHALPPVMRELKEKARAEGLWNLFMAHGDWGAGLTNLEYAPLMELAGRSIIGPEVFNCSAPDTGNMELLALYGTPAQQERWLRPLLDAQIRSCFAMTEPEVASSDARNIRTRITRDGDSYVVNGRKWYTSGILDPDCELIILMGKTDPDAPTYRQQSMLLIPRDTPGVTVLRDLPMFGYTDRLGHGDVLFEDVRVPVENILRGEGEGFALAQGRLGPGRMHYAMRAVGFAERALQLMCERVTERTAFGGPLADQGVVREWIARSRIEIEQLRLLVLKSAWLMDTVGNAAARMEVAAIKVAALEVAHKVVDRAVQAHGAAGVSDDTVLARLYAITRALRIADGPDEVHLRTVARQELAKYRKAEREKPEREKAAYEKTDTKAGAA</sequence>
<comment type="caution">
    <text evidence="12">The sequence shown here is derived from an EMBL/GenBank/DDBJ whole genome shotgun (WGS) entry which is preliminary data.</text>
</comment>
<reference evidence="12 13" key="1">
    <citation type="submission" date="2024-10" db="EMBL/GenBank/DDBJ databases">
        <title>The Natural Products Discovery Center: Release of the First 8490 Sequenced Strains for Exploring Actinobacteria Biosynthetic Diversity.</title>
        <authorList>
            <person name="Kalkreuter E."/>
            <person name="Kautsar S.A."/>
            <person name="Yang D."/>
            <person name="Bader C.D."/>
            <person name="Teijaro C.N."/>
            <person name="Fluegel L."/>
            <person name="Davis C.M."/>
            <person name="Simpson J.R."/>
            <person name="Lauterbach L."/>
            <person name="Steele A.D."/>
            <person name="Gui C."/>
            <person name="Meng S."/>
            <person name="Li G."/>
            <person name="Viehrig K."/>
            <person name="Ye F."/>
            <person name="Su P."/>
            <person name="Kiefer A.F."/>
            <person name="Nichols A."/>
            <person name="Cepeda A.J."/>
            <person name="Yan W."/>
            <person name="Fan B."/>
            <person name="Jiang Y."/>
            <person name="Adhikari A."/>
            <person name="Zheng C.-J."/>
            <person name="Schuster L."/>
            <person name="Cowan T.M."/>
            <person name="Smanski M.J."/>
            <person name="Chevrette M.G."/>
            <person name="De Carvalho L.P.S."/>
            <person name="Shen B."/>
        </authorList>
    </citation>
    <scope>NUCLEOTIDE SEQUENCE [LARGE SCALE GENOMIC DNA]</scope>
    <source>
        <strain evidence="12 13">NPDC051599</strain>
    </source>
</reference>
<comment type="similarity">
    <text evidence="2 7">Belongs to the acyl-CoA dehydrogenase family.</text>
</comment>
<dbReference type="RefSeq" id="WP_398656358.1">
    <property type="nucleotide sequence ID" value="NZ_JBITDC010000004.1"/>
</dbReference>
<dbReference type="Gene3D" id="1.20.140.10">
    <property type="entry name" value="Butyryl-CoA Dehydrogenase, subunit A, domain 3"/>
    <property type="match status" value="1"/>
</dbReference>
<dbReference type="EMBL" id="JBITDC010000004">
    <property type="protein sequence ID" value="MFI5675572.1"/>
    <property type="molecule type" value="Genomic_DNA"/>
</dbReference>
<evidence type="ECO:0000256" key="4">
    <source>
        <dbReference type="ARBA" id="ARBA00022630"/>
    </source>
</evidence>
<dbReference type="SUPFAM" id="SSF56645">
    <property type="entry name" value="Acyl-CoA dehydrogenase NM domain-like"/>
    <property type="match status" value="1"/>
</dbReference>
<dbReference type="SUPFAM" id="SSF47203">
    <property type="entry name" value="Acyl-CoA dehydrogenase C-terminal domain-like"/>
    <property type="match status" value="1"/>
</dbReference>
<evidence type="ECO:0000313" key="13">
    <source>
        <dbReference type="Proteomes" id="UP001612415"/>
    </source>
</evidence>
<dbReference type="InterPro" id="IPR009075">
    <property type="entry name" value="AcylCo_DH/oxidase_C"/>
</dbReference>
<dbReference type="Proteomes" id="UP001612415">
    <property type="component" value="Unassembled WGS sequence"/>
</dbReference>
<dbReference type="Pfam" id="PF02770">
    <property type="entry name" value="Acyl-CoA_dh_M"/>
    <property type="match status" value="1"/>
</dbReference>
<feature type="domain" description="Acyl-CoA dehydrogenase/oxidase N-terminal" evidence="11">
    <location>
        <begin position="9"/>
        <end position="127"/>
    </location>
</feature>
<protein>
    <submittedName>
        <fullName evidence="12">Acyl-CoA dehydrogenase family protein</fullName>
    </submittedName>
</protein>
<dbReference type="Pfam" id="PF02771">
    <property type="entry name" value="Acyl-CoA_dh_N"/>
    <property type="match status" value="1"/>
</dbReference>
<evidence type="ECO:0000259" key="9">
    <source>
        <dbReference type="Pfam" id="PF00441"/>
    </source>
</evidence>
<keyword evidence="5 7" id="KW-0274">FAD</keyword>
<evidence type="ECO:0000259" key="11">
    <source>
        <dbReference type="Pfam" id="PF02771"/>
    </source>
</evidence>
<proteinExistence type="inferred from homology"/>
<dbReference type="InterPro" id="IPR009100">
    <property type="entry name" value="AcylCoA_DH/oxidase_NM_dom_sf"/>
</dbReference>
<evidence type="ECO:0000256" key="1">
    <source>
        <dbReference type="ARBA" id="ARBA00001974"/>
    </source>
</evidence>
<dbReference type="InterPro" id="IPR006091">
    <property type="entry name" value="Acyl-CoA_Oxase/DH_mid-dom"/>
</dbReference>
<dbReference type="Gene3D" id="2.40.110.10">
    <property type="entry name" value="Butyryl-CoA Dehydrogenase, subunit A, domain 2"/>
    <property type="match status" value="1"/>
</dbReference>
<keyword evidence="6 7" id="KW-0560">Oxidoreductase</keyword>
<accession>A0ABW7Y0W7</accession>
<evidence type="ECO:0000313" key="12">
    <source>
        <dbReference type="EMBL" id="MFI5675572.1"/>
    </source>
</evidence>
<dbReference type="PANTHER" id="PTHR48083">
    <property type="entry name" value="MEDIUM-CHAIN SPECIFIC ACYL-COA DEHYDROGENASE, MITOCHONDRIAL-RELATED"/>
    <property type="match status" value="1"/>
</dbReference>